<proteinExistence type="predicted"/>
<feature type="region of interest" description="Disordered" evidence="1">
    <location>
        <begin position="28"/>
        <end position="52"/>
    </location>
</feature>
<gene>
    <name evidence="2" type="ordered locus">SM11_pC0625</name>
</gene>
<evidence type="ECO:0000313" key="2">
    <source>
        <dbReference type="EMBL" id="AEH81698.1"/>
    </source>
</evidence>
<sequence length="52" mass="5382">MSLVLAGAGAGLEFMYFHGHAGEDLAKHAKQSGFGSGRPLASGSLHGEQLRE</sequence>
<dbReference type="KEGG" id="smx:SM11_pC0625"/>
<dbReference type="PATRIC" id="fig|707241.3.peg.4598"/>
<dbReference type="HOGENOM" id="CLU_3084762_0_0_5"/>
<geneLocation type="plasmid" evidence="2 3">
    <name>pSmeSM11c</name>
</geneLocation>
<name>F7XDS3_SINMM</name>
<accession>F7XDS3</accession>
<protein>
    <submittedName>
        <fullName evidence="2">Uncharacterized protein</fullName>
    </submittedName>
</protein>
<evidence type="ECO:0000256" key="1">
    <source>
        <dbReference type="SAM" id="MobiDB-lite"/>
    </source>
</evidence>
<keyword evidence="2" id="KW-0614">Plasmid</keyword>
<organism evidence="2 3">
    <name type="scientific">Sinorhizobium meliloti (strain SM11)</name>
    <dbReference type="NCBI Taxonomy" id="707241"/>
    <lineage>
        <taxon>Bacteria</taxon>
        <taxon>Pseudomonadati</taxon>
        <taxon>Pseudomonadota</taxon>
        <taxon>Alphaproteobacteria</taxon>
        <taxon>Hyphomicrobiales</taxon>
        <taxon>Rhizobiaceae</taxon>
        <taxon>Sinorhizobium/Ensifer group</taxon>
        <taxon>Sinorhizobium</taxon>
    </lineage>
</organism>
<evidence type="ECO:0000313" key="3">
    <source>
        <dbReference type="Proteomes" id="UP000009045"/>
    </source>
</evidence>
<reference evidence="2 3" key="1">
    <citation type="journal article" date="2011" name="J. Biotechnol.">
        <title>The complete genome sequence of the dominant Sinorhizobium meliloti field isolate SM11 extends the S. meliloti pan-genome.</title>
        <authorList>
            <person name="Schneiker-Bekel S."/>
            <person name="Wibberg D."/>
            <person name="Bekel T."/>
            <person name="Blom J."/>
            <person name="Linke B."/>
            <person name="Neuweger H."/>
            <person name="Stiens M."/>
            <person name="Vorholter F.J."/>
            <person name="Weidner S."/>
            <person name="Goesmann A."/>
            <person name="Puhler A."/>
            <person name="Schluter A."/>
        </authorList>
    </citation>
    <scope>NUCLEOTIDE SEQUENCE [LARGE SCALE GENOMIC DNA]</scope>
    <source>
        <strain evidence="2 3">SM11</strain>
        <plasmid evidence="3">pSmeSM11c</plasmid>
    </source>
</reference>
<dbReference type="AlphaFoldDB" id="F7XDS3"/>
<dbReference type="Proteomes" id="UP000009045">
    <property type="component" value="Plasmid pSmeSM11c"/>
</dbReference>
<dbReference type="EMBL" id="CP001831">
    <property type="protein sequence ID" value="AEH81698.1"/>
    <property type="molecule type" value="Genomic_DNA"/>
</dbReference>